<dbReference type="InterPro" id="IPR013740">
    <property type="entry name" value="Redoxin"/>
</dbReference>
<dbReference type="Pfam" id="PF08534">
    <property type="entry name" value="Redoxin"/>
    <property type="match status" value="1"/>
</dbReference>
<dbReference type="InterPro" id="IPR036249">
    <property type="entry name" value="Thioredoxin-like_sf"/>
</dbReference>
<dbReference type="PROSITE" id="PS51352">
    <property type="entry name" value="THIOREDOXIN_2"/>
    <property type="match status" value="1"/>
</dbReference>
<dbReference type="PANTHER" id="PTHR42852:SF17">
    <property type="entry name" value="THIOREDOXIN-LIKE PROTEIN HI_1115"/>
    <property type="match status" value="1"/>
</dbReference>
<evidence type="ECO:0000256" key="2">
    <source>
        <dbReference type="ARBA" id="ARBA00022748"/>
    </source>
</evidence>
<evidence type="ECO:0000256" key="3">
    <source>
        <dbReference type="ARBA" id="ARBA00023284"/>
    </source>
</evidence>
<gene>
    <name evidence="5" type="ORF">ABB55_18270</name>
</gene>
<dbReference type="InterPro" id="IPR013766">
    <property type="entry name" value="Thioredoxin_domain"/>
</dbReference>
<keyword evidence="2" id="KW-0201">Cytochrome c-type biogenesis</keyword>
<dbReference type="NCBIfam" id="NF047696">
    <property type="entry name" value="ThlDiSintTplARhiz"/>
    <property type="match status" value="1"/>
</dbReference>
<name>A0A0P6VT28_9HYPH</name>
<dbReference type="GO" id="GO:0015036">
    <property type="term" value="F:disulfide oxidoreductase activity"/>
    <property type="evidence" value="ECO:0007669"/>
    <property type="project" value="UniProtKB-ARBA"/>
</dbReference>
<dbReference type="STRING" id="665126.ABB55_18270"/>
<dbReference type="GO" id="GO:0030313">
    <property type="term" value="C:cell envelope"/>
    <property type="evidence" value="ECO:0007669"/>
    <property type="project" value="UniProtKB-SubCell"/>
</dbReference>
<dbReference type="GO" id="GO:0017004">
    <property type="term" value="P:cytochrome complex assembly"/>
    <property type="evidence" value="ECO:0007669"/>
    <property type="project" value="UniProtKB-KW"/>
</dbReference>
<evidence type="ECO:0000313" key="5">
    <source>
        <dbReference type="EMBL" id="KPL53915.1"/>
    </source>
</evidence>
<feature type="domain" description="Thioredoxin" evidence="4">
    <location>
        <begin position="70"/>
        <end position="216"/>
    </location>
</feature>
<comment type="caution">
    <text evidence="5">The sequence shown here is derived from an EMBL/GenBank/DDBJ whole genome shotgun (WGS) entry which is preliminary data.</text>
</comment>
<protein>
    <recommendedName>
        <fullName evidence="4">Thioredoxin domain-containing protein</fullName>
    </recommendedName>
</protein>
<evidence type="ECO:0000256" key="1">
    <source>
        <dbReference type="ARBA" id="ARBA00004196"/>
    </source>
</evidence>
<keyword evidence="6" id="KW-1185">Reference proteome</keyword>
<dbReference type="PROSITE" id="PS00194">
    <property type="entry name" value="THIOREDOXIN_1"/>
    <property type="match status" value="1"/>
</dbReference>
<dbReference type="Proteomes" id="UP000048984">
    <property type="component" value="Unassembled WGS sequence"/>
</dbReference>
<dbReference type="RefSeq" id="WP_054360080.1">
    <property type="nucleotide sequence ID" value="NZ_LJYW01000001.1"/>
</dbReference>
<reference evidence="5 6" key="2">
    <citation type="submission" date="2015-10" db="EMBL/GenBank/DDBJ databases">
        <title>Draft Genome Sequence of Prosthecomicrobium hirschii ATCC 27832.</title>
        <authorList>
            <person name="Daniel J."/>
            <person name="Givan S.A."/>
            <person name="Brun Y.V."/>
            <person name="Brown P.J."/>
        </authorList>
    </citation>
    <scope>NUCLEOTIDE SEQUENCE [LARGE SCALE GENOMIC DNA]</scope>
    <source>
        <strain evidence="5 6">16</strain>
    </source>
</reference>
<dbReference type="AlphaFoldDB" id="A0A0P6VT28"/>
<comment type="subcellular location">
    <subcellularLocation>
        <location evidence="1">Cell envelope</location>
    </subcellularLocation>
</comment>
<organism evidence="5 6">
    <name type="scientific">Prosthecodimorpha hirschii</name>
    <dbReference type="NCBI Taxonomy" id="665126"/>
    <lineage>
        <taxon>Bacteria</taxon>
        <taxon>Pseudomonadati</taxon>
        <taxon>Pseudomonadota</taxon>
        <taxon>Alphaproteobacteria</taxon>
        <taxon>Hyphomicrobiales</taxon>
        <taxon>Ancalomicrobiaceae</taxon>
        <taxon>Prosthecodimorpha</taxon>
    </lineage>
</organism>
<dbReference type="InterPro" id="IPR017937">
    <property type="entry name" value="Thioredoxin_CS"/>
</dbReference>
<evidence type="ECO:0000313" key="6">
    <source>
        <dbReference type="Proteomes" id="UP000048984"/>
    </source>
</evidence>
<dbReference type="SUPFAM" id="SSF52833">
    <property type="entry name" value="Thioredoxin-like"/>
    <property type="match status" value="1"/>
</dbReference>
<reference evidence="5 6" key="1">
    <citation type="submission" date="2015-09" db="EMBL/GenBank/DDBJ databases">
        <authorList>
            <person name="Jackson K.R."/>
            <person name="Lunt B.L."/>
            <person name="Fisher J.N.B."/>
            <person name="Gardner A.V."/>
            <person name="Bailey M.E."/>
            <person name="Deus L.M."/>
            <person name="Earl A.S."/>
            <person name="Gibby P.D."/>
            <person name="Hartmann K.A."/>
            <person name="Liu J.E."/>
            <person name="Manci A.M."/>
            <person name="Nielsen D.A."/>
            <person name="Solomon M.B."/>
            <person name="Breakwell D.P."/>
            <person name="Burnett S.H."/>
            <person name="Grose J.H."/>
        </authorList>
    </citation>
    <scope>NUCLEOTIDE SEQUENCE [LARGE SCALE GENOMIC DNA]</scope>
    <source>
        <strain evidence="5 6">16</strain>
    </source>
</reference>
<proteinExistence type="predicted"/>
<dbReference type="PANTHER" id="PTHR42852">
    <property type="entry name" value="THIOL:DISULFIDE INTERCHANGE PROTEIN DSBE"/>
    <property type="match status" value="1"/>
</dbReference>
<dbReference type="EMBL" id="LJYW01000001">
    <property type="protein sequence ID" value="KPL53915.1"/>
    <property type="molecule type" value="Genomic_DNA"/>
</dbReference>
<evidence type="ECO:0000259" key="4">
    <source>
        <dbReference type="PROSITE" id="PS51352"/>
    </source>
</evidence>
<dbReference type="CDD" id="cd02966">
    <property type="entry name" value="TlpA_like_family"/>
    <property type="match status" value="1"/>
</dbReference>
<dbReference type="Gene3D" id="3.40.30.10">
    <property type="entry name" value="Glutaredoxin"/>
    <property type="match status" value="1"/>
</dbReference>
<sequence>MTESPKTSPKMLALVTGALAAGAALVVGAIYGIGGFERNATAEAGCAQSTAAAGRITPLARGHVASLIPAASPLSVADLTFTGPDGQPMRLSDFRGRTVLLNLWATWCVPCRLEMPALDRLQGQLGSKDFQVVAVNLDTKDPDKPKRFLQDTKIEKLGWYADPSIGLFKTLQQRGRSRGMPTTMLVGPDGCEIGTMNGPAEWDHADAVRLITAAMTP</sequence>
<dbReference type="InterPro" id="IPR050553">
    <property type="entry name" value="Thioredoxin_ResA/DsbE_sf"/>
</dbReference>
<accession>A0A0P6VT28</accession>
<keyword evidence="3" id="KW-0676">Redox-active center</keyword>